<dbReference type="SUPFAM" id="SSF55729">
    <property type="entry name" value="Acyl-CoA N-acyltransferases (Nat)"/>
    <property type="match status" value="1"/>
</dbReference>
<keyword evidence="2" id="KW-1185">Reference proteome</keyword>
<evidence type="ECO:0000313" key="2">
    <source>
        <dbReference type="Proteomes" id="UP000268829"/>
    </source>
</evidence>
<dbReference type="OrthoDB" id="2465744at2"/>
<dbReference type="RefSeq" id="WP_122905145.1">
    <property type="nucleotide sequence ID" value="NZ_RHHS01000029.1"/>
</dbReference>
<name>A0A3M8B0F8_9BACL</name>
<evidence type="ECO:0000313" key="1">
    <source>
        <dbReference type="EMBL" id="RNB56345.1"/>
    </source>
</evidence>
<dbReference type="EMBL" id="RHHS01000029">
    <property type="protein sequence ID" value="RNB56345.1"/>
    <property type="molecule type" value="Genomic_DNA"/>
</dbReference>
<gene>
    <name evidence="1" type="ORF">EDM57_12840</name>
</gene>
<comment type="caution">
    <text evidence="1">The sequence shown here is derived from an EMBL/GenBank/DDBJ whole genome shotgun (WGS) entry which is preliminary data.</text>
</comment>
<protein>
    <recommendedName>
        <fullName evidence="3">GNAT family N-acetyltransferase</fullName>
    </recommendedName>
</protein>
<dbReference type="Proteomes" id="UP000268829">
    <property type="component" value="Unassembled WGS sequence"/>
</dbReference>
<dbReference type="Gene3D" id="3.40.630.30">
    <property type="match status" value="1"/>
</dbReference>
<reference evidence="1 2" key="1">
    <citation type="submission" date="2018-10" db="EMBL/GenBank/DDBJ databases">
        <title>Phylogenomics of Brevibacillus.</title>
        <authorList>
            <person name="Dunlap C."/>
        </authorList>
    </citation>
    <scope>NUCLEOTIDE SEQUENCE [LARGE SCALE GENOMIC DNA]</scope>
    <source>
        <strain evidence="1 2">DSM 100115</strain>
    </source>
</reference>
<proteinExistence type="predicted"/>
<dbReference type="InterPro" id="IPR016181">
    <property type="entry name" value="Acyl_CoA_acyltransferase"/>
</dbReference>
<sequence length="207" mass="23869">MKKLAQLQLEHFQQMEQLELQYYSADYITPSQESYNWYRFRPDSIVAIEADNRVVAFMNLLPVKRHVYEQIVAGRFNDSLMTTADIEDFKQHPDCAYYFLSCVVVADTYRKSAALPTMLHHYLGMLDSVAKSGIRIHSIVMEAVTAAGNRFAKRLGMRLLCESNHDSHVYECDYATFKRHVLARYPLPDAPLKQTKKTDSHAADDPQ</sequence>
<dbReference type="AlphaFoldDB" id="A0A3M8B0F8"/>
<accession>A0A3M8B0F8</accession>
<evidence type="ECO:0008006" key="3">
    <source>
        <dbReference type="Google" id="ProtNLM"/>
    </source>
</evidence>
<organism evidence="1 2">
    <name type="scientific">Brevibacillus gelatini</name>
    <dbReference type="NCBI Taxonomy" id="1655277"/>
    <lineage>
        <taxon>Bacteria</taxon>
        <taxon>Bacillati</taxon>
        <taxon>Bacillota</taxon>
        <taxon>Bacilli</taxon>
        <taxon>Bacillales</taxon>
        <taxon>Paenibacillaceae</taxon>
        <taxon>Brevibacillus</taxon>
    </lineage>
</organism>